<dbReference type="AlphaFoldDB" id="A0AAX6TH84"/>
<evidence type="ECO:0000313" key="1">
    <source>
        <dbReference type="Proteomes" id="UP000694906"/>
    </source>
</evidence>
<sequence length="130" mass="13554">MGPCRSCPLCWPRRGPQGESYDPLDSWPQPGFSSVSARVQLGLQGTFKGSAPRPALVEVVAVAVAVAVCPPFRLSSPSLHQPGAHLLPVGLVPLVLLEGRDGADLRGAAAADCIGRTRETLKLCNGSSDL</sequence>
<organism evidence="1 2">
    <name type="scientific">Heterocephalus glaber</name>
    <name type="common">Naked mole rat</name>
    <dbReference type="NCBI Taxonomy" id="10181"/>
    <lineage>
        <taxon>Eukaryota</taxon>
        <taxon>Metazoa</taxon>
        <taxon>Chordata</taxon>
        <taxon>Craniata</taxon>
        <taxon>Vertebrata</taxon>
        <taxon>Euteleostomi</taxon>
        <taxon>Mammalia</taxon>
        <taxon>Eutheria</taxon>
        <taxon>Euarchontoglires</taxon>
        <taxon>Glires</taxon>
        <taxon>Rodentia</taxon>
        <taxon>Hystricomorpha</taxon>
        <taxon>Bathyergidae</taxon>
        <taxon>Heterocephalus</taxon>
    </lineage>
</organism>
<evidence type="ECO:0000313" key="2">
    <source>
        <dbReference type="RefSeq" id="XP_021121737.1"/>
    </source>
</evidence>
<reference evidence="2" key="1">
    <citation type="submission" date="2025-08" db="UniProtKB">
        <authorList>
            <consortium name="RefSeq"/>
        </authorList>
    </citation>
    <scope>IDENTIFICATION</scope>
</reference>
<protein>
    <submittedName>
        <fullName evidence="2">Uncharacterized protein LOC110343901 isoform X2</fullName>
    </submittedName>
</protein>
<gene>
    <name evidence="2" type="primary">LOC110343901</name>
</gene>
<dbReference type="GeneID" id="110343901"/>
<dbReference type="RefSeq" id="XP_021121737.1">
    <property type="nucleotide sequence ID" value="XM_021266078.1"/>
</dbReference>
<accession>A0AAX6TH84</accession>
<keyword evidence="1" id="KW-1185">Reference proteome</keyword>
<proteinExistence type="predicted"/>
<dbReference type="Proteomes" id="UP000694906">
    <property type="component" value="Unplaced"/>
</dbReference>
<name>A0AAX6TH84_HETGA</name>